<gene>
    <name evidence="2" type="ORF">HDA41_000067</name>
</gene>
<sequence>MLLRHDRAVIAARVLTARLRTARRTGRPLYGPAAHQPTAPHKQLLLFAQPHTAARPAVDLAALRTDLEALELTTDQIRRTGTAFATVGDEARRRVRKPANPNPNPNPEPAHPNPEPANQARTARRAHQPDEQSAHRPYQPRTARAPARPDDAHRRGQCAPTAPGGFAIAHQVRTVPGIRRAHPLQVLGAHRLQVLTVSSPSC</sequence>
<protein>
    <submittedName>
        <fullName evidence="2">Uncharacterized protein</fullName>
    </submittedName>
</protein>
<name>A0A7W9LQ46_9ACTN</name>
<evidence type="ECO:0000313" key="2">
    <source>
        <dbReference type="EMBL" id="MBB5792103.1"/>
    </source>
</evidence>
<proteinExistence type="predicted"/>
<dbReference type="RefSeq" id="WP_184979570.1">
    <property type="nucleotide sequence ID" value="NZ_JACHNE010000001.1"/>
</dbReference>
<evidence type="ECO:0000256" key="1">
    <source>
        <dbReference type="SAM" id="MobiDB-lite"/>
    </source>
</evidence>
<dbReference type="EMBL" id="JACHNE010000001">
    <property type="protein sequence ID" value="MBB5792103.1"/>
    <property type="molecule type" value="Genomic_DNA"/>
</dbReference>
<feature type="compositionally biased region" description="Low complexity" evidence="1">
    <location>
        <begin position="136"/>
        <end position="146"/>
    </location>
</feature>
<comment type="caution">
    <text evidence="2">The sequence shown here is derived from an EMBL/GenBank/DDBJ whole genome shotgun (WGS) entry which is preliminary data.</text>
</comment>
<feature type="compositionally biased region" description="Pro residues" evidence="1">
    <location>
        <begin position="100"/>
        <end position="115"/>
    </location>
</feature>
<dbReference type="Proteomes" id="UP000590647">
    <property type="component" value="Unassembled WGS sequence"/>
</dbReference>
<evidence type="ECO:0000313" key="3">
    <source>
        <dbReference type="Proteomes" id="UP000590647"/>
    </source>
</evidence>
<organism evidence="2 3">
    <name type="scientific">Streptomyces caelestis</name>
    <dbReference type="NCBI Taxonomy" id="36816"/>
    <lineage>
        <taxon>Bacteria</taxon>
        <taxon>Bacillati</taxon>
        <taxon>Actinomycetota</taxon>
        <taxon>Actinomycetes</taxon>
        <taxon>Kitasatosporales</taxon>
        <taxon>Streptomycetaceae</taxon>
        <taxon>Streptomyces</taxon>
    </lineage>
</organism>
<feature type="region of interest" description="Disordered" evidence="1">
    <location>
        <begin position="81"/>
        <end position="156"/>
    </location>
</feature>
<accession>A0A7W9LQ46</accession>
<reference evidence="2 3" key="1">
    <citation type="submission" date="2020-08" db="EMBL/GenBank/DDBJ databases">
        <title>Sequencing the genomes of 1000 actinobacteria strains.</title>
        <authorList>
            <person name="Klenk H.-P."/>
        </authorList>
    </citation>
    <scope>NUCLEOTIDE SEQUENCE [LARGE SCALE GENOMIC DNA]</scope>
    <source>
        <strain evidence="2 3">DSM 40084</strain>
    </source>
</reference>
<dbReference type="AlphaFoldDB" id="A0A7W9LQ46"/>
<keyword evidence="3" id="KW-1185">Reference proteome</keyword>